<dbReference type="EC" id="6.3.5.4" evidence="2"/>
<dbReference type="PANTHER" id="PTHR43284">
    <property type="entry name" value="ASPARAGINE SYNTHETASE (GLUTAMINE-HYDROLYZING)"/>
    <property type="match status" value="1"/>
</dbReference>
<gene>
    <name evidence="6" type="ORF">Ssi02_20850</name>
</gene>
<evidence type="ECO:0000313" key="6">
    <source>
        <dbReference type="EMBL" id="GII91854.1"/>
    </source>
</evidence>
<feature type="domain" description="Asparagine synthetase" evidence="5">
    <location>
        <begin position="234"/>
        <end position="311"/>
    </location>
</feature>
<dbReference type="GO" id="GO:0004066">
    <property type="term" value="F:asparagine synthase (glutamine-hydrolyzing) activity"/>
    <property type="evidence" value="ECO:0007669"/>
    <property type="project" value="UniProtKB-EC"/>
</dbReference>
<organism evidence="6 7">
    <name type="scientific">Sinosporangium siamense</name>
    <dbReference type="NCBI Taxonomy" id="1367973"/>
    <lineage>
        <taxon>Bacteria</taxon>
        <taxon>Bacillati</taxon>
        <taxon>Actinomycetota</taxon>
        <taxon>Actinomycetes</taxon>
        <taxon>Streptosporangiales</taxon>
        <taxon>Streptosporangiaceae</taxon>
        <taxon>Sinosporangium</taxon>
    </lineage>
</organism>
<dbReference type="Pfam" id="PF00733">
    <property type="entry name" value="Asn_synthase"/>
    <property type="match status" value="2"/>
</dbReference>
<accession>A0A919RHB6</accession>
<evidence type="ECO:0000259" key="5">
    <source>
        <dbReference type="Pfam" id="PF00733"/>
    </source>
</evidence>
<keyword evidence="7" id="KW-1185">Reference proteome</keyword>
<dbReference type="EMBL" id="BOOW01000012">
    <property type="protein sequence ID" value="GII91854.1"/>
    <property type="molecule type" value="Genomic_DNA"/>
</dbReference>
<dbReference type="Proteomes" id="UP000606172">
    <property type="component" value="Unassembled WGS sequence"/>
</dbReference>
<feature type="domain" description="Asparagine synthetase" evidence="5">
    <location>
        <begin position="511"/>
        <end position="628"/>
    </location>
</feature>
<keyword evidence="3" id="KW-0061">Asparagine biosynthesis</keyword>
<keyword evidence="3" id="KW-0028">Amino-acid biosynthesis</keyword>
<evidence type="ECO:0000256" key="2">
    <source>
        <dbReference type="ARBA" id="ARBA00012737"/>
    </source>
</evidence>
<dbReference type="InterPro" id="IPR051786">
    <property type="entry name" value="ASN_synthetase/amidase"/>
</dbReference>
<dbReference type="PANTHER" id="PTHR43284:SF1">
    <property type="entry name" value="ASPARAGINE SYNTHETASE"/>
    <property type="match status" value="1"/>
</dbReference>
<name>A0A919RHB6_9ACTN</name>
<proteinExistence type="predicted"/>
<dbReference type="InterPro" id="IPR001962">
    <property type="entry name" value="Asn_synthase"/>
</dbReference>
<sequence>MLLTSFGMCGRLPLPAWSAFPGYRQVDRLEALTSSARGEEDGGRAVRLAQGPISAGGRAQPAQDMRVLLTGWMDLSPETPPARGESALHLLQRLIDLEGAAAVRRLRGEFVLAHLSPDLREISLYRSVNALIPLFWRQSADALTWATDPRHLLPGARPSLGDVDVELLPMIIAERGVPARRSWFAGVRRLAAGDRLTVTGADPRPRVGGFDAFGPAEVTPPRTIREAASGLGTRLAQACGRMLAPGDPAVVLLSGGIDSAAVAVEVGRRTAKGTALHFTLPGFPGFGEDLEAARVVAEAGGLKPESCDMSVYTVPGGSYLDEPQTGSLPQTHVPRGGLAEAVARARADGAAFVLSGLFADQILAHDLHRGLFEVAGASLLRPTVAGEPIWQLLPRVVKESFAGSDGRGWRTPAYLYSLLAGDPTVALPNRETFIHPLGFTDTAAENVTEAVRAAAREARTELLSLVNRSGSARHLPAGITSLYMIREALNSANMQASWLNYGMPGERFLTTPYLDRDVVEFALTLPTKYRIAFGYGLTLDKFALRLAYSRSGIPAGIGRRIQQARLDAVSSVFVTRNFDMCRHLLAEDSMLVELKVVDEAFVSRLSRQSVHRNGEEIARLCVLERWLRGLV</sequence>
<dbReference type="RefSeq" id="WP_204024161.1">
    <property type="nucleotide sequence ID" value="NZ_BOOW01000012.1"/>
</dbReference>
<dbReference type="SUPFAM" id="SSF52402">
    <property type="entry name" value="Adenine nucleotide alpha hydrolases-like"/>
    <property type="match status" value="1"/>
</dbReference>
<reference evidence="6" key="1">
    <citation type="submission" date="2021-01" db="EMBL/GenBank/DDBJ databases">
        <title>Whole genome shotgun sequence of Sinosporangium siamense NBRC 109515.</title>
        <authorList>
            <person name="Komaki H."/>
            <person name="Tamura T."/>
        </authorList>
    </citation>
    <scope>NUCLEOTIDE SEQUENCE</scope>
    <source>
        <strain evidence="6">NBRC 109515</strain>
    </source>
</reference>
<evidence type="ECO:0000256" key="1">
    <source>
        <dbReference type="ARBA" id="ARBA00005187"/>
    </source>
</evidence>
<dbReference type="GO" id="GO:0006529">
    <property type="term" value="P:asparagine biosynthetic process"/>
    <property type="evidence" value="ECO:0007669"/>
    <property type="project" value="UniProtKB-KW"/>
</dbReference>
<comment type="pathway">
    <text evidence="1">Amino-acid biosynthesis; L-asparagine biosynthesis; L-asparagine from L-aspartate (L-Gln route): step 1/1.</text>
</comment>
<evidence type="ECO:0000313" key="7">
    <source>
        <dbReference type="Proteomes" id="UP000606172"/>
    </source>
</evidence>
<dbReference type="Gene3D" id="3.60.20.10">
    <property type="entry name" value="Glutamine Phosphoribosylpyrophosphate, subunit 1, domain 1"/>
    <property type="match status" value="1"/>
</dbReference>
<protein>
    <recommendedName>
        <fullName evidence="2">asparagine synthase (glutamine-hydrolyzing)</fullName>
        <ecNumber evidence="2">6.3.5.4</ecNumber>
    </recommendedName>
</protein>
<evidence type="ECO:0000256" key="4">
    <source>
        <dbReference type="ARBA" id="ARBA00048741"/>
    </source>
</evidence>
<comment type="catalytic activity">
    <reaction evidence="4">
        <text>L-aspartate + L-glutamine + ATP + H2O = L-asparagine + L-glutamate + AMP + diphosphate + H(+)</text>
        <dbReference type="Rhea" id="RHEA:12228"/>
        <dbReference type="ChEBI" id="CHEBI:15377"/>
        <dbReference type="ChEBI" id="CHEBI:15378"/>
        <dbReference type="ChEBI" id="CHEBI:29985"/>
        <dbReference type="ChEBI" id="CHEBI:29991"/>
        <dbReference type="ChEBI" id="CHEBI:30616"/>
        <dbReference type="ChEBI" id="CHEBI:33019"/>
        <dbReference type="ChEBI" id="CHEBI:58048"/>
        <dbReference type="ChEBI" id="CHEBI:58359"/>
        <dbReference type="ChEBI" id="CHEBI:456215"/>
        <dbReference type="EC" id="6.3.5.4"/>
    </reaction>
</comment>
<dbReference type="GO" id="GO:0005829">
    <property type="term" value="C:cytosol"/>
    <property type="evidence" value="ECO:0007669"/>
    <property type="project" value="TreeGrafter"/>
</dbReference>
<dbReference type="InterPro" id="IPR014729">
    <property type="entry name" value="Rossmann-like_a/b/a_fold"/>
</dbReference>
<dbReference type="AlphaFoldDB" id="A0A919RHB6"/>
<dbReference type="Gene3D" id="3.40.50.620">
    <property type="entry name" value="HUPs"/>
    <property type="match status" value="2"/>
</dbReference>
<dbReference type="InterPro" id="IPR029055">
    <property type="entry name" value="Ntn_hydrolases_N"/>
</dbReference>
<comment type="caution">
    <text evidence="6">The sequence shown here is derived from an EMBL/GenBank/DDBJ whole genome shotgun (WGS) entry which is preliminary data.</text>
</comment>
<dbReference type="SUPFAM" id="SSF56235">
    <property type="entry name" value="N-terminal nucleophile aminohydrolases (Ntn hydrolases)"/>
    <property type="match status" value="1"/>
</dbReference>
<evidence type="ECO:0000256" key="3">
    <source>
        <dbReference type="ARBA" id="ARBA00022888"/>
    </source>
</evidence>